<dbReference type="InterPro" id="IPR001926">
    <property type="entry name" value="TrpB-like_PALP"/>
</dbReference>
<evidence type="ECO:0000256" key="1">
    <source>
        <dbReference type="ARBA" id="ARBA00001933"/>
    </source>
</evidence>
<proteinExistence type="inferred from homology"/>
<comment type="cofactor">
    <cofactor evidence="1">
        <name>pyridoxal 5'-phosphate</name>
        <dbReference type="ChEBI" id="CHEBI:597326"/>
    </cofactor>
</comment>
<dbReference type="RefSeq" id="XP_002737724.2">
    <property type="nucleotide sequence ID" value="XM_002737678.2"/>
</dbReference>
<dbReference type="SUPFAM" id="SSF53686">
    <property type="entry name" value="Tryptophan synthase beta subunit-like PLP-dependent enzymes"/>
    <property type="match status" value="1"/>
</dbReference>
<dbReference type="PANTHER" id="PTHR48078">
    <property type="entry name" value="THREONINE DEHYDRATASE, MITOCHONDRIAL-RELATED"/>
    <property type="match status" value="1"/>
</dbReference>
<evidence type="ECO:0000313" key="11">
    <source>
        <dbReference type="RefSeq" id="XP_002737724.2"/>
    </source>
</evidence>
<evidence type="ECO:0000313" key="10">
    <source>
        <dbReference type="Proteomes" id="UP000694865"/>
    </source>
</evidence>
<name>A0ABM0GUN4_SACKO</name>
<comment type="catalytic activity">
    <reaction evidence="8">
        <text>L-serine = pyruvate + NH4(+)</text>
        <dbReference type="Rhea" id="RHEA:19169"/>
        <dbReference type="ChEBI" id="CHEBI:15361"/>
        <dbReference type="ChEBI" id="CHEBI:28938"/>
        <dbReference type="ChEBI" id="CHEBI:33384"/>
        <dbReference type="EC" id="4.3.1.17"/>
    </reaction>
</comment>
<evidence type="ECO:0000256" key="2">
    <source>
        <dbReference type="ARBA" id="ARBA00010869"/>
    </source>
</evidence>
<reference evidence="11" key="1">
    <citation type="submission" date="2025-08" db="UniProtKB">
        <authorList>
            <consortium name="RefSeq"/>
        </authorList>
    </citation>
    <scope>IDENTIFICATION</scope>
    <source>
        <tissue evidence="11">Testes</tissue>
    </source>
</reference>
<evidence type="ECO:0000256" key="7">
    <source>
        <dbReference type="ARBA" id="ARBA00042605"/>
    </source>
</evidence>
<organism evidence="10 11">
    <name type="scientific">Saccoglossus kowalevskii</name>
    <name type="common">Acorn worm</name>
    <dbReference type="NCBI Taxonomy" id="10224"/>
    <lineage>
        <taxon>Eukaryota</taxon>
        <taxon>Metazoa</taxon>
        <taxon>Hemichordata</taxon>
        <taxon>Enteropneusta</taxon>
        <taxon>Harrimaniidae</taxon>
        <taxon>Saccoglossus</taxon>
    </lineage>
</organism>
<evidence type="ECO:0000256" key="3">
    <source>
        <dbReference type="ARBA" id="ARBA00012093"/>
    </source>
</evidence>
<dbReference type="EC" id="4.3.1.17" evidence="3"/>
<dbReference type="InterPro" id="IPR050147">
    <property type="entry name" value="Ser/Thr_Dehydratase"/>
</dbReference>
<feature type="domain" description="Tryptophan synthase beta chain-like PALP" evidence="9">
    <location>
        <begin position="12"/>
        <end position="308"/>
    </location>
</feature>
<comment type="similarity">
    <text evidence="2">Belongs to the serine/threonine dehydratase family.</text>
</comment>
<dbReference type="InterPro" id="IPR036052">
    <property type="entry name" value="TrpB-like_PALP_sf"/>
</dbReference>
<keyword evidence="5" id="KW-0456">Lyase</keyword>
<gene>
    <name evidence="11" type="primary">LOC100367535</name>
</gene>
<accession>A0ABM0GUN4</accession>
<dbReference type="GeneID" id="100367535"/>
<protein>
    <recommendedName>
        <fullName evidence="3">L-serine ammonia-lyase</fullName>
        <ecNumber evidence="3">4.3.1.17</ecNumber>
    </recommendedName>
    <alternativeName>
        <fullName evidence="6">L-serine deaminase</fullName>
    </alternativeName>
    <alternativeName>
        <fullName evidence="7">L-threonine dehydratase</fullName>
    </alternativeName>
</protein>
<evidence type="ECO:0000259" key="9">
    <source>
        <dbReference type="Pfam" id="PF00291"/>
    </source>
</evidence>
<evidence type="ECO:0000256" key="5">
    <source>
        <dbReference type="ARBA" id="ARBA00023239"/>
    </source>
</evidence>
<keyword evidence="10" id="KW-1185">Reference proteome</keyword>
<dbReference type="Pfam" id="PF00291">
    <property type="entry name" value="PALP"/>
    <property type="match status" value="1"/>
</dbReference>
<dbReference type="PANTHER" id="PTHR48078:SF2">
    <property type="entry name" value="CATABOLIC L-SERINE_THREONINE DEHYDRATASE"/>
    <property type="match status" value="1"/>
</dbReference>
<keyword evidence="4" id="KW-0663">Pyridoxal phosphate</keyword>
<dbReference type="Gene3D" id="3.40.50.1100">
    <property type="match status" value="2"/>
</dbReference>
<evidence type="ECO:0000256" key="8">
    <source>
        <dbReference type="ARBA" id="ARBA00049406"/>
    </source>
</evidence>
<sequence length="326" mass="34921">MDTNTEGALPLHIHTPLVHSRPMSLASGLQIYLKCENLQPTDTFKIRGIANLCSKAKSNGCTRVICSSGGNAGVAAAYAARKLGLNASIIVPESTPQFTVDRLRTELGATVEVHGKVWNLSEQHALKLAEEPGCAYVPPFEHPDIWAGHATVIEEIAQDLKEKPDVIILSVGGGGLLNGVVQGLRQVGWDDVPVVAMETVGADCFNQAVKSGHLVTLPDITSVAKCLGALTVSQTSLDYHRKHQIHSVVVEDKEAISACLRFLDDHRMMVEPACGAALAGIYSNVIPDLQKGGKLKNDVRNIVIVVCGGSNVTLKQLVDWKEQFGL</sequence>
<dbReference type="Proteomes" id="UP000694865">
    <property type="component" value="Unplaced"/>
</dbReference>
<evidence type="ECO:0000256" key="4">
    <source>
        <dbReference type="ARBA" id="ARBA00022898"/>
    </source>
</evidence>
<evidence type="ECO:0000256" key="6">
    <source>
        <dbReference type="ARBA" id="ARBA00041766"/>
    </source>
</evidence>